<accession>A0AAV9GT87</accession>
<reference evidence="2" key="2">
    <citation type="submission" date="2023-05" db="EMBL/GenBank/DDBJ databases">
        <authorList>
            <consortium name="Lawrence Berkeley National Laboratory"/>
            <person name="Steindorff A."/>
            <person name="Hensen N."/>
            <person name="Bonometti L."/>
            <person name="Westerberg I."/>
            <person name="Brannstrom I.O."/>
            <person name="Guillou S."/>
            <person name="Cros-Aarteil S."/>
            <person name="Calhoun S."/>
            <person name="Haridas S."/>
            <person name="Kuo A."/>
            <person name="Mondo S."/>
            <person name="Pangilinan J."/>
            <person name="Riley R."/>
            <person name="Labutti K."/>
            <person name="Andreopoulos B."/>
            <person name="Lipzen A."/>
            <person name="Chen C."/>
            <person name="Yanf M."/>
            <person name="Daum C."/>
            <person name="Ng V."/>
            <person name="Clum A."/>
            <person name="Ohm R."/>
            <person name="Martin F."/>
            <person name="Silar P."/>
            <person name="Natvig D."/>
            <person name="Lalanne C."/>
            <person name="Gautier V."/>
            <person name="Ament-Velasquez S.L."/>
            <person name="Kruys A."/>
            <person name="Hutchinson M.I."/>
            <person name="Powell A.J."/>
            <person name="Barry K."/>
            <person name="Miller A.N."/>
            <person name="Grigoriev I.V."/>
            <person name="Debuchy R."/>
            <person name="Gladieux P."/>
            <person name="Thoren M.H."/>
            <person name="Johannesson H."/>
        </authorList>
    </citation>
    <scope>NUCLEOTIDE SEQUENCE</scope>
    <source>
        <strain evidence="2">PSN243</strain>
    </source>
</reference>
<sequence length="141" mass="16418">MQFTAEAAQRDELRKAVHDFFRQRFNLQTQFGQFKATQTLYTQLSGFVTTKLILESSVGMDQKAKDTAIIALGDNFMTTYDGDMKKITDEVVWKECEVYDKLETDVYTAEDPKLPEVKRWLKEQDDKTHEEKPIRGLPDEL</sequence>
<protein>
    <submittedName>
        <fullName evidence="2">Uncharacterized protein</fullName>
    </submittedName>
</protein>
<dbReference type="Proteomes" id="UP001321760">
    <property type="component" value="Unassembled WGS sequence"/>
</dbReference>
<evidence type="ECO:0000313" key="2">
    <source>
        <dbReference type="EMBL" id="KAK4450841.1"/>
    </source>
</evidence>
<proteinExistence type="predicted"/>
<keyword evidence="3" id="KW-1185">Reference proteome</keyword>
<reference evidence="2" key="1">
    <citation type="journal article" date="2023" name="Mol. Phylogenet. Evol.">
        <title>Genome-scale phylogeny and comparative genomics of the fungal order Sordariales.</title>
        <authorList>
            <person name="Hensen N."/>
            <person name="Bonometti L."/>
            <person name="Westerberg I."/>
            <person name="Brannstrom I.O."/>
            <person name="Guillou S."/>
            <person name="Cros-Aarteil S."/>
            <person name="Calhoun S."/>
            <person name="Haridas S."/>
            <person name="Kuo A."/>
            <person name="Mondo S."/>
            <person name="Pangilinan J."/>
            <person name="Riley R."/>
            <person name="LaButti K."/>
            <person name="Andreopoulos B."/>
            <person name="Lipzen A."/>
            <person name="Chen C."/>
            <person name="Yan M."/>
            <person name="Daum C."/>
            <person name="Ng V."/>
            <person name="Clum A."/>
            <person name="Steindorff A."/>
            <person name="Ohm R.A."/>
            <person name="Martin F."/>
            <person name="Silar P."/>
            <person name="Natvig D.O."/>
            <person name="Lalanne C."/>
            <person name="Gautier V."/>
            <person name="Ament-Velasquez S.L."/>
            <person name="Kruys A."/>
            <person name="Hutchinson M.I."/>
            <person name="Powell A.J."/>
            <person name="Barry K."/>
            <person name="Miller A.N."/>
            <person name="Grigoriev I.V."/>
            <person name="Debuchy R."/>
            <person name="Gladieux P."/>
            <person name="Hiltunen Thoren M."/>
            <person name="Johannesson H."/>
        </authorList>
    </citation>
    <scope>NUCLEOTIDE SEQUENCE</scope>
    <source>
        <strain evidence="2">PSN243</strain>
    </source>
</reference>
<evidence type="ECO:0000313" key="3">
    <source>
        <dbReference type="Proteomes" id="UP001321760"/>
    </source>
</evidence>
<dbReference type="AlphaFoldDB" id="A0AAV9GT87"/>
<evidence type="ECO:0000256" key="1">
    <source>
        <dbReference type="SAM" id="MobiDB-lite"/>
    </source>
</evidence>
<feature type="region of interest" description="Disordered" evidence="1">
    <location>
        <begin position="122"/>
        <end position="141"/>
    </location>
</feature>
<name>A0AAV9GT87_9PEZI</name>
<dbReference type="EMBL" id="MU865930">
    <property type="protein sequence ID" value="KAK4450841.1"/>
    <property type="molecule type" value="Genomic_DNA"/>
</dbReference>
<gene>
    <name evidence="2" type="ORF">QBC34DRAFT_401704</name>
</gene>
<organism evidence="2 3">
    <name type="scientific">Podospora aff. communis PSN243</name>
    <dbReference type="NCBI Taxonomy" id="3040156"/>
    <lineage>
        <taxon>Eukaryota</taxon>
        <taxon>Fungi</taxon>
        <taxon>Dikarya</taxon>
        <taxon>Ascomycota</taxon>
        <taxon>Pezizomycotina</taxon>
        <taxon>Sordariomycetes</taxon>
        <taxon>Sordariomycetidae</taxon>
        <taxon>Sordariales</taxon>
        <taxon>Podosporaceae</taxon>
        <taxon>Podospora</taxon>
    </lineage>
</organism>
<comment type="caution">
    <text evidence="2">The sequence shown here is derived from an EMBL/GenBank/DDBJ whole genome shotgun (WGS) entry which is preliminary data.</text>
</comment>